<dbReference type="InterPro" id="IPR000873">
    <property type="entry name" value="AMP-dep_synth/lig_dom"/>
</dbReference>
<sequence length="353" mass="38143">SGRYNEQDLARFVACYRHSFTQMLTAPQTLCDKPLLQPEAQQQLTQWSGSFNRMDQELSLVDKLAEVVAEHGDAIALKDAHTTYSYTELQSQAQALAGALVAQGVQPNERVGVLFERSMDAVLAILAVVQAGACYVPVDAQYPQERIRFMMEDAQVSRVISADTLCDTAGLEACHVLPWSLLETQAVQCAPVSVAMRHAQSASYVMYTSGSTGTPKGVEVIDQGLLRLAANRSELAINAEDVLLQLAPIVFDASSFEIWAALLNGATVAVADTGKVTVELIEQEIARHQVSVLWLTASLFHVVVDEKVSALKGLRALVAGGDALSPRHVSTYLAAPWSHTLVNGYGPTEATTF</sequence>
<dbReference type="SUPFAM" id="SSF56801">
    <property type="entry name" value="Acetyl-CoA synthetase-like"/>
    <property type="match status" value="1"/>
</dbReference>
<dbReference type="Pfam" id="PF00501">
    <property type="entry name" value="AMP-binding"/>
    <property type="match status" value="1"/>
</dbReference>
<dbReference type="OrthoDB" id="9757559at2"/>
<comment type="caution">
    <text evidence="2">The sequence shown here is derived from an EMBL/GenBank/DDBJ whole genome shotgun (WGS) entry which is preliminary data.</text>
</comment>
<dbReference type="FunFam" id="3.40.50.980:FF:000001">
    <property type="entry name" value="Non-ribosomal peptide synthetase"/>
    <property type="match status" value="1"/>
</dbReference>
<dbReference type="AlphaFoldDB" id="A0A5S3UYG2"/>
<dbReference type="GO" id="GO:0005737">
    <property type="term" value="C:cytoplasm"/>
    <property type="evidence" value="ECO:0007669"/>
    <property type="project" value="TreeGrafter"/>
</dbReference>
<dbReference type="InterPro" id="IPR020845">
    <property type="entry name" value="AMP-binding_CS"/>
</dbReference>
<name>A0A5S3UYG2_9GAMM</name>
<dbReference type="EMBL" id="PNBX01000141">
    <property type="protein sequence ID" value="TMO62111.1"/>
    <property type="molecule type" value="Genomic_DNA"/>
</dbReference>
<dbReference type="RefSeq" id="WP_138593746.1">
    <property type="nucleotide sequence ID" value="NZ_PNBX01000141.1"/>
</dbReference>
<evidence type="ECO:0000313" key="2">
    <source>
        <dbReference type="EMBL" id="TMO62111.1"/>
    </source>
</evidence>
<dbReference type="PANTHER" id="PTHR45527">
    <property type="entry name" value="NONRIBOSOMAL PEPTIDE SYNTHETASE"/>
    <property type="match status" value="1"/>
</dbReference>
<dbReference type="GO" id="GO:0031177">
    <property type="term" value="F:phosphopantetheine binding"/>
    <property type="evidence" value="ECO:0007669"/>
    <property type="project" value="TreeGrafter"/>
</dbReference>
<protein>
    <submittedName>
        <fullName evidence="2">Non-ribosomal peptide synthetase</fullName>
    </submittedName>
</protein>
<dbReference type="GO" id="GO:0043041">
    <property type="term" value="P:amino acid activation for nonribosomal peptide biosynthetic process"/>
    <property type="evidence" value="ECO:0007669"/>
    <property type="project" value="TreeGrafter"/>
</dbReference>
<gene>
    <name evidence="2" type="ORF">CWC19_20495</name>
</gene>
<dbReference type="Proteomes" id="UP000307217">
    <property type="component" value="Unassembled WGS sequence"/>
</dbReference>
<dbReference type="PROSITE" id="PS00455">
    <property type="entry name" value="AMP_BINDING"/>
    <property type="match status" value="1"/>
</dbReference>
<accession>A0A5S3UYG2</accession>
<evidence type="ECO:0000259" key="1">
    <source>
        <dbReference type="Pfam" id="PF00501"/>
    </source>
</evidence>
<evidence type="ECO:0000313" key="3">
    <source>
        <dbReference type="Proteomes" id="UP000307217"/>
    </source>
</evidence>
<feature type="non-terminal residue" evidence="2">
    <location>
        <position position="1"/>
    </location>
</feature>
<reference evidence="2 3" key="1">
    <citation type="submission" date="2018-01" db="EMBL/GenBank/DDBJ databases">
        <authorList>
            <person name="Paulsen S."/>
            <person name="Gram L.K."/>
        </authorList>
    </citation>
    <scope>NUCLEOTIDE SEQUENCE [LARGE SCALE GENOMIC DNA]</scope>
    <source>
        <strain evidence="2 3">S3790</strain>
    </source>
</reference>
<dbReference type="PANTHER" id="PTHR45527:SF1">
    <property type="entry name" value="FATTY ACID SYNTHASE"/>
    <property type="match status" value="1"/>
</dbReference>
<dbReference type="GO" id="GO:0044550">
    <property type="term" value="P:secondary metabolite biosynthetic process"/>
    <property type="evidence" value="ECO:0007669"/>
    <property type="project" value="TreeGrafter"/>
</dbReference>
<feature type="non-terminal residue" evidence="2">
    <location>
        <position position="353"/>
    </location>
</feature>
<reference evidence="3" key="2">
    <citation type="submission" date="2019-06" db="EMBL/GenBank/DDBJ databases">
        <title>Co-occurence of chitin degradation, pigmentation and bioactivity in marine Pseudoalteromonas.</title>
        <authorList>
            <person name="Sonnenschein E.C."/>
            <person name="Bech P.K."/>
        </authorList>
    </citation>
    <scope>NUCLEOTIDE SEQUENCE [LARGE SCALE GENOMIC DNA]</scope>
    <source>
        <strain evidence="3">S3790</strain>
    </source>
</reference>
<proteinExistence type="predicted"/>
<feature type="domain" description="AMP-dependent synthetase/ligase" evidence="1">
    <location>
        <begin position="65"/>
        <end position="352"/>
    </location>
</feature>
<dbReference type="Gene3D" id="3.40.50.980">
    <property type="match status" value="2"/>
</dbReference>
<organism evidence="2 3">
    <name type="scientific">Pseudoalteromonas aurantia</name>
    <dbReference type="NCBI Taxonomy" id="43654"/>
    <lineage>
        <taxon>Bacteria</taxon>
        <taxon>Pseudomonadati</taxon>
        <taxon>Pseudomonadota</taxon>
        <taxon>Gammaproteobacteria</taxon>
        <taxon>Alteromonadales</taxon>
        <taxon>Pseudoalteromonadaceae</taxon>
        <taxon>Pseudoalteromonas</taxon>
    </lineage>
</organism>